<keyword evidence="4" id="KW-1185">Reference proteome</keyword>
<feature type="coiled-coil region" evidence="1">
    <location>
        <begin position="185"/>
        <end position="212"/>
    </location>
</feature>
<dbReference type="eggNOG" id="ENOG502ZJA8">
    <property type="taxonomic scope" value="Bacteria"/>
</dbReference>
<dbReference type="Proteomes" id="UP000008204">
    <property type="component" value="Chromosome"/>
</dbReference>
<evidence type="ECO:0000313" key="4">
    <source>
        <dbReference type="Proteomes" id="UP000008204"/>
    </source>
</evidence>
<evidence type="ECO:0000256" key="1">
    <source>
        <dbReference type="SAM" id="Coils"/>
    </source>
</evidence>
<dbReference type="KEGG" id="cyp:PCC8801_4282"/>
<sequence length="284" mass="33156">MFLENTQEKNLQEKSLAVQFVDQQLDIDEFLNEFVKASIKNIETHLERDVEEITIEHKKEILISKMSEILRKQLVRESIKNFTEQEIAYLNDKFAQFQLKFFKETEHNTTRFSQLFDKIHTLDIQLEKFSRKTDSFNIRLDQFENQVNLIEKNIGLFATKNYISDTLNKQIEDQTNLLTKQLISQEQLETLIEKIEQTKIDLETKIKEVAQDDDLVNQVNELKSQLSAKPTTKDFIIGIGVTIGLTIIGVLVSTSWMFNQKINTLESQITPKMGNLEKTVNNNH</sequence>
<organism evidence="3 4">
    <name type="scientific">Rippkaea orientalis (strain PCC 8801 / RF-1)</name>
    <name type="common">Cyanothece sp. (strain PCC 8801)</name>
    <dbReference type="NCBI Taxonomy" id="41431"/>
    <lineage>
        <taxon>Bacteria</taxon>
        <taxon>Bacillati</taxon>
        <taxon>Cyanobacteriota</taxon>
        <taxon>Cyanophyceae</taxon>
        <taxon>Oscillatoriophycideae</taxon>
        <taxon>Chroococcales</taxon>
        <taxon>Aphanothecaceae</taxon>
        <taxon>Rippkaea</taxon>
        <taxon>Rippkaea orientalis</taxon>
    </lineage>
</organism>
<keyword evidence="2" id="KW-0812">Transmembrane</keyword>
<keyword evidence="2" id="KW-0472">Membrane</keyword>
<dbReference type="EMBL" id="CP001287">
    <property type="protein sequence ID" value="ACK68205.1"/>
    <property type="molecule type" value="Genomic_DNA"/>
</dbReference>
<evidence type="ECO:0000313" key="3">
    <source>
        <dbReference type="EMBL" id="ACK68205.1"/>
    </source>
</evidence>
<protein>
    <submittedName>
        <fullName evidence="3">Uncharacterized protein</fullName>
    </submittedName>
</protein>
<dbReference type="AlphaFoldDB" id="B7JV72"/>
<feature type="transmembrane region" description="Helical" evidence="2">
    <location>
        <begin position="235"/>
        <end position="258"/>
    </location>
</feature>
<evidence type="ECO:0000256" key="2">
    <source>
        <dbReference type="SAM" id="Phobius"/>
    </source>
</evidence>
<dbReference type="RefSeq" id="WP_015785258.1">
    <property type="nucleotide sequence ID" value="NC_011726.1"/>
</dbReference>
<name>B7JV72_RIPO1</name>
<accession>B7JV72</accession>
<reference evidence="4" key="1">
    <citation type="journal article" date="2011" name="MBio">
        <title>Novel metabolic attributes of the genus Cyanothece, comprising a group of unicellular nitrogen-fixing Cyanobacteria.</title>
        <authorList>
            <person name="Bandyopadhyay A."/>
            <person name="Elvitigala T."/>
            <person name="Welsh E."/>
            <person name="Stockel J."/>
            <person name="Liberton M."/>
            <person name="Min H."/>
            <person name="Sherman L.A."/>
            <person name="Pakrasi H.B."/>
        </authorList>
    </citation>
    <scope>NUCLEOTIDE SEQUENCE [LARGE SCALE GENOMIC DNA]</scope>
    <source>
        <strain evidence="4">PCC 8801</strain>
    </source>
</reference>
<keyword evidence="1" id="KW-0175">Coiled coil</keyword>
<proteinExistence type="predicted"/>
<dbReference type="HOGENOM" id="CLU_979041_0_0_3"/>
<gene>
    <name evidence="3" type="ordered locus">PCC8801_4282</name>
</gene>
<keyword evidence="2" id="KW-1133">Transmembrane helix</keyword>